<evidence type="ECO:0000256" key="1">
    <source>
        <dbReference type="SAM" id="MobiDB-lite"/>
    </source>
</evidence>
<dbReference type="EMBL" id="HBIU01050181">
    <property type="protein sequence ID" value="CAE0643705.1"/>
    <property type="molecule type" value="Transcribed_RNA"/>
</dbReference>
<dbReference type="AlphaFoldDB" id="A0A7S3Y827"/>
<feature type="region of interest" description="Disordered" evidence="1">
    <location>
        <begin position="333"/>
        <end position="392"/>
    </location>
</feature>
<organism evidence="2">
    <name type="scientific">Heterosigma akashiwo</name>
    <name type="common">Chromophytic alga</name>
    <name type="synonym">Heterosigma carterae</name>
    <dbReference type="NCBI Taxonomy" id="2829"/>
    <lineage>
        <taxon>Eukaryota</taxon>
        <taxon>Sar</taxon>
        <taxon>Stramenopiles</taxon>
        <taxon>Ochrophyta</taxon>
        <taxon>Raphidophyceae</taxon>
        <taxon>Chattonellales</taxon>
        <taxon>Chattonellaceae</taxon>
        <taxon>Heterosigma</taxon>
    </lineage>
</organism>
<sequence length="412" mass="42919">MTHPGRPAGPPGAVRFAGETLALDLGPGEWLAGALELRVVRQEPLLPHRLLGRATAPLANVGLLQPAQGASMETTCLPLRQGGTEEPGGAQLLVCMNLVLSPELSNRAWELGDADALKQDLLEKLQGKADGKSSMMPPPQSVGPRLFVQPPPPALPPRRRPSAARDENGKDQIGNLHLQSTANLPASSEKDAGLSQAATLLTSLVEDFERFACGSAPPEPPGRTLARLRGLAALLPSTGRAMAEGGGGNSGAGNSGGGGGRQRAWSEGSAALALEAEGDAREAPKFLMATREFMGMGFCSRSGGFGLLLDKDLQSGSTQPCQVYGMEPLVESEVELPPTPPPEEVEGEEKRAAELPPHPPGPDQAHLGRGGGGAAVGGLEEGREGRSRKKGHGVVDFEVLAVEVFRFTHCFS</sequence>
<proteinExistence type="predicted"/>
<feature type="region of interest" description="Disordered" evidence="1">
    <location>
        <begin position="242"/>
        <end position="266"/>
    </location>
</feature>
<name>A0A7S3Y827_HETAK</name>
<gene>
    <name evidence="2" type="ORF">HAKA00212_LOCUS22254</name>
</gene>
<accession>A0A7S3Y827</accession>
<evidence type="ECO:0000313" key="2">
    <source>
        <dbReference type="EMBL" id="CAE0643705.1"/>
    </source>
</evidence>
<feature type="compositionally biased region" description="Gly residues" evidence="1">
    <location>
        <begin position="244"/>
        <end position="261"/>
    </location>
</feature>
<feature type="region of interest" description="Disordered" evidence="1">
    <location>
        <begin position="128"/>
        <end position="175"/>
    </location>
</feature>
<protein>
    <submittedName>
        <fullName evidence="2">Uncharacterized protein</fullName>
    </submittedName>
</protein>
<reference evidence="2" key="1">
    <citation type="submission" date="2021-01" db="EMBL/GenBank/DDBJ databases">
        <authorList>
            <person name="Corre E."/>
            <person name="Pelletier E."/>
            <person name="Niang G."/>
            <person name="Scheremetjew M."/>
            <person name="Finn R."/>
            <person name="Kale V."/>
            <person name="Holt S."/>
            <person name="Cochrane G."/>
            <person name="Meng A."/>
            <person name="Brown T."/>
            <person name="Cohen L."/>
        </authorList>
    </citation>
    <scope>NUCLEOTIDE SEQUENCE</scope>
    <source>
        <strain evidence="2">CCMP3107</strain>
    </source>
</reference>